<evidence type="ECO:0000256" key="10">
    <source>
        <dbReference type="SAM" id="MobiDB-lite"/>
    </source>
</evidence>
<organism evidence="12 13">
    <name type="scientific">Eremothecium gossypii (strain ATCC 10895 / CBS 109.51 / FGSC 9923 / NRRL Y-1056)</name>
    <name type="common">Yeast</name>
    <name type="synonym">Ashbya gossypii</name>
    <dbReference type="NCBI Taxonomy" id="284811"/>
    <lineage>
        <taxon>Eukaryota</taxon>
        <taxon>Fungi</taxon>
        <taxon>Dikarya</taxon>
        <taxon>Ascomycota</taxon>
        <taxon>Saccharomycotina</taxon>
        <taxon>Saccharomycetes</taxon>
        <taxon>Saccharomycetales</taxon>
        <taxon>Saccharomycetaceae</taxon>
        <taxon>Eremothecium</taxon>
    </lineage>
</organism>
<dbReference type="OrthoDB" id="430354at2759"/>
<evidence type="ECO:0000313" key="13">
    <source>
        <dbReference type="Proteomes" id="UP000000591"/>
    </source>
</evidence>
<dbReference type="GO" id="GO:0046354">
    <property type="term" value="P:mannan biosynthetic process"/>
    <property type="evidence" value="ECO:0000318"/>
    <property type="project" value="GO_Central"/>
</dbReference>
<dbReference type="HOGENOM" id="CLU_013298_1_1_1"/>
<dbReference type="GO" id="GO:0005794">
    <property type="term" value="C:Golgi apparatus"/>
    <property type="evidence" value="ECO:0000318"/>
    <property type="project" value="GO_Central"/>
</dbReference>
<evidence type="ECO:0000256" key="1">
    <source>
        <dbReference type="ARBA" id="ARBA00004323"/>
    </source>
</evidence>
<evidence type="ECO:0000256" key="9">
    <source>
        <dbReference type="ARBA" id="ARBA00023136"/>
    </source>
</evidence>
<proteinExistence type="inferred from homology"/>
<feature type="region of interest" description="Disordered" evidence="10">
    <location>
        <begin position="428"/>
        <end position="449"/>
    </location>
</feature>
<dbReference type="InterPro" id="IPR022751">
    <property type="entry name" value="Alpha_mannosyltransferase"/>
</dbReference>
<feature type="transmembrane region" description="Helical" evidence="11">
    <location>
        <begin position="31"/>
        <end position="53"/>
    </location>
</feature>
<dbReference type="RefSeq" id="NP_984779.1">
    <property type="nucleotide sequence ID" value="NM_210133.1"/>
</dbReference>
<sequence length="681" mass="76646">MASEQSTKPAHGSLRLATYARQLCHVWRRKFGMHTLVLAGLSMLASTAFLLVYNRVYEGAQHGLFRSRVDVEVPTNIWQYADEALPDRRTFVEEILRTVQAYPPGAALQVQADCLLERVRATDERKFGSLTASKLQGCVDLSGDAFAHAKEQHALMMKVIQKSLPEHLSDLDHYPYISDGIVILGGGHKTIAAIPAIRSIRENSGITVRNSMPIEVVIPGPADEEKVFCSKILPVLDPSGLTRCVHLGDTISSSLLSKVKPSDHRTLALLASSFSRVLYLDSSVQVINAIDGYFHHELFNERGLVLWPDYWRRLHHPKLYELAGSKVDTGRRERYSIDKGSPIELYGGKDGEWPMHDCKDSIPDASSSSGVLLIDKKKHFKTLALALYYNVHGEPFFYPLLDPKAPREAEKDTIVFAAHVLSRGGGPLYHQVTTPKRSEGHRKDKASSKPILEDTVDTSTIITSTYRHGAASYHDFFADHNFELLAGEIINSNFDSRRLAYVKWWRQNHSDDTTYKDKSDEDLSNDASVKADFYTSFHGNYTLAEYLNFFEFTPVSFVETDVLTCNPWIVAQSRDLTFDGASAVGAQPANQQTQYKAGPPTHHRLFSDHFQKLTTYDLELATWSAYAEFLCSKFSYKDYPYLKEHLGLTDSPTTAYKMMCKYISARVSHLQSTSWHTMGNK</sequence>
<comment type="pathway">
    <text evidence="2">Protein modification; protein glycosylation.</text>
</comment>
<dbReference type="GO" id="GO:0000026">
    <property type="term" value="F:alpha-1,2-mannosyltransferase activity"/>
    <property type="evidence" value="ECO:0000318"/>
    <property type="project" value="GO_Central"/>
</dbReference>
<evidence type="ECO:0000256" key="11">
    <source>
        <dbReference type="SAM" id="Phobius"/>
    </source>
</evidence>
<dbReference type="OMA" id="KESECNT"/>
<dbReference type="InParanoid" id="Q757U4"/>
<evidence type="ECO:0000256" key="5">
    <source>
        <dbReference type="ARBA" id="ARBA00022692"/>
    </source>
</evidence>
<keyword evidence="5 11" id="KW-0812">Transmembrane</keyword>
<dbReference type="SUPFAM" id="SSF53448">
    <property type="entry name" value="Nucleotide-diphospho-sugar transferases"/>
    <property type="match status" value="1"/>
</dbReference>
<dbReference type="AlphaFoldDB" id="Q757U4"/>
<evidence type="ECO:0000256" key="2">
    <source>
        <dbReference type="ARBA" id="ARBA00004922"/>
    </source>
</evidence>
<dbReference type="Pfam" id="PF11051">
    <property type="entry name" value="Mannosyl_trans3"/>
    <property type="match status" value="1"/>
</dbReference>
<keyword evidence="9 11" id="KW-0472">Membrane</keyword>
<reference evidence="12 13" key="1">
    <citation type="journal article" date="2004" name="Science">
        <title>The Ashbya gossypii genome as a tool for mapping the ancient Saccharomyces cerevisiae genome.</title>
        <authorList>
            <person name="Dietrich F.S."/>
            <person name="Voegeli S."/>
            <person name="Brachat S."/>
            <person name="Lerch A."/>
            <person name="Gates K."/>
            <person name="Steiner S."/>
            <person name="Mohr C."/>
            <person name="Pohlmann R."/>
            <person name="Luedi P."/>
            <person name="Choi S."/>
            <person name="Wing R.A."/>
            <person name="Flavier A."/>
            <person name="Gaffney T.D."/>
            <person name="Philippsen P."/>
        </authorList>
    </citation>
    <scope>NUCLEOTIDE SEQUENCE [LARGE SCALE GENOMIC DNA]</scope>
    <source>
        <strain evidence="13">ATCC 10895 / CBS 109.51 / FGSC 9923 / NRRL Y-1056</strain>
    </source>
</reference>
<keyword evidence="7 11" id="KW-1133">Transmembrane helix</keyword>
<dbReference type="Proteomes" id="UP000000591">
    <property type="component" value="Chromosome V"/>
</dbReference>
<keyword evidence="8" id="KW-0333">Golgi apparatus</keyword>
<keyword evidence="4" id="KW-0808">Transferase</keyword>
<dbReference type="eggNOG" id="ENOG502REUR">
    <property type="taxonomic scope" value="Eukaryota"/>
</dbReference>
<dbReference type="KEGG" id="ago:AGOS_AEL082W"/>
<comment type="similarity">
    <text evidence="3">Belongs to the MNN1/MNT family.</text>
</comment>
<name>Q757U4_EREGS</name>
<accession>Q757U4</accession>
<dbReference type="CAZy" id="GT71">
    <property type="family name" value="Glycosyltransferase Family 71"/>
</dbReference>
<dbReference type="PANTHER" id="PTHR31646">
    <property type="entry name" value="ALPHA-1,2-MANNOSYLTRANSFERASE MNN2"/>
    <property type="match status" value="1"/>
</dbReference>
<evidence type="ECO:0000256" key="7">
    <source>
        <dbReference type="ARBA" id="ARBA00022989"/>
    </source>
</evidence>
<dbReference type="GO" id="GO:0000139">
    <property type="term" value="C:Golgi membrane"/>
    <property type="evidence" value="ECO:0007669"/>
    <property type="project" value="UniProtKB-SubCell"/>
</dbReference>
<comment type="subcellular location">
    <subcellularLocation>
        <location evidence="1">Golgi apparatus membrane</location>
        <topology evidence="1">Single-pass type II membrane protein</topology>
    </subcellularLocation>
</comment>
<evidence type="ECO:0000256" key="6">
    <source>
        <dbReference type="ARBA" id="ARBA00022968"/>
    </source>
</evidence>
<gene>
    <name evidence="12" type="ORF">AGOS_AEL082W</name>
</gene>
<dbReference type="STRING" id="284811.Q757U4"/>
<feature type="compositionally biased region" description="Basic and acidic residues" evidence="10">
    <location>
        <begin position="436"/>
        <end position="447"/>
    </location>
</feature>
<dbReference type="PANTHER" id="PTHR31646:SF1">
    <property type="entry name" value="ALPHA-1,2-MANNOSYLTRANSFERASE MNN2"/>
    <property type="match status" value="1"/>
</dbReference>
<evidence type="ECO:0000313" key="12">
    <source>
        <dbReference type="EMBL" id="AAS52603.1"/>
    </source>
</evidence>
<evidence type="ECO:0000256" key="3">
    <source>
        <dbReference type="ARBA" id="ARBA00009105"/>
    </source>
</evidence>
<dbReference type="InterPro" id="IPR029044">
    <property type="entry name" value="Nucleotide-diphossugar_trans"/>
</dbReference>
<keyword evidence="6" id="KW-0735">Signal-anchor</keyword>
<dbReference type="EMBL" id="AE016818">
    <property type="protein sequence ID" value="AAS52603.1"/>
    <property type="molecule type" value="Genomic_DNA"/>
</dbReference>
<keyword evidence="13" id="KW-1185">Reference proteome</keyword>
<protein>
    <submittedName>
        <fullName evidence="12">AEL082Wp</fullName>
    </submittedName>
</protein>
<evidence type="ECO:0000256" key="8">
    <source>
        <dbReference type="ARBA" id="ARBA00023034"/>
    </source>
</evidence>
<reference evidence="13" key="2">
    <citation type="journal article" date="2013" name="G3 (Bethesda)">
        <title>Genomes of Ashbya fungi isolated from insects reveal four mating-type loci, numerous translocations, lack of transposons, and distinct gene duplications.</title>
        <authorList>
            <person name="Dietrich F.S."/>
            <person name="Voegeli S."/>
            <person name="Kuo S."/>
            <person name="Philippsen P."/>
        </authorList>
    </citation>
    <scope>GENOME REANNOTATION</scope>
    <source>
        <strain evidence="13">ATCC 10895 / CBS 109.51 / FGSC 9923 / NRRL Y-1056</strain>
    </source>
</reference>
<evidence type="ECO:0000256" key="4">
    <source>
        <dbReference type="ARBA" id="ARBA00022679"/>
    </source>
</evidence>
<dbReference type="GeneID" id="4620969"/>